<sequence>MDGPAPRRAYRTARVRDAAPSRAPIKRTLSRGNSSADRFNCGGGGERGAWSVGPLRGQGWCGAEHGKAFEAAFEERRRPRHTARLSPPTNFRVNKSM</sequence>
<accession>A0ABN8IXN3</accession>
<feature type="non-terminal residue" evidence="2">
    <location>
        <position position="97"/>
    </location>
</feature>
<evidence type="ECO:0000313" key="2">
    <source>
        <dbReference type="EMBL" id="CAH2069196.1"/>
    </source>
</evidence>
<feature type="region of interest" description="Disordered" evidence="1">
    <location>
        <begin position="74"/>
        <end position="97"/>
    </location>
</feature>
<dbReference type="Proteomes" id="UP000837857">
    <property type="component" value="Chromosome 5"/>
</dbReference>
<protein>
    <submittedName>
        <fullName evidence="2">Uncharacterized protein</fullName>
    </submittedName>
</protein>
<evidence type="ECO:0000256" key="1">
    <source>
        <dbReference type="SAM" id="MobiDB-lite"/>
    </source>
</evidence>
<feature type="region of interest" description="Disordered" evidence="1">
    <location>
        <begin position="1"/>
        <end position="48"/>
    </location>
</feature>
<dbReference type="EMBL" id="OW152817">
    <property type="protein sequence ID" value="CAH2069196.1"/>
    <property type="molecule type" value="Genomic_DNA"/>
</dbReference>
<proteinExistence type="predicted"/>
<gene>
    <name evidence="2" type="ORF">IPOD504_LOCUS14784</name>
</gene>
<keyword evidence="3" id="KW-1185">Reference proteome</keyword>
<reference evidence="2" key="1">
    <citation type="submission" date="2022-03" db="EMBL/GenBank/DDBJ databases">
        <authorList>
            <person name="Martin H S."/>
        </authorList>
    </citation>
    <scope>NUCLEOTIDE SEQUENCE</scope>
</reference>
<feature type="compositionally biased region" description="Polar residues" evidence="1">
    <location>
        <begin position="87"/>
        <end position="97"/>
    </location>
</feature>
<organism evidence="2 3">
    <name type="scientific">Iphiclides podalirius</name>
    <name type="common">scarce swallowtail</name>
    <dbReference type="NCBI Taxonomy" id="110791"/>
    <lineage>
        <taxon>Eukaryota</taxon>
        <taxon>Metazoa</taxon>
        <taxon>Ecdysozoa</taxon>
        <taxon>Arthropoda</taxon>
        <taxon>Hexapoda</taxon>
        <taxon>Insecta</taxon>
        <taxon>Pterygota</taxon>
        <taxon>Neoptera</taxon>
        <taxon>Endopterygota</taxon>
        <taxon>Lepidoptera</taxon>
        <taxon>Glossata</taxon>
        <taxon>Ditrysia</taxon>
        <taxon>Papilionoidea</taxon>
        <taxon>Papilionidae</taxon>
        <taxon>Papilioninae</taxon>
        <taxon>Iphiclides</taxon>
    </lineage>
</organism>
<evidence type="ECO:0000313" key="3">
    <source>
        <dbReference type="Proteomes" id="UP000837857"/>
    </source>
</evidence>
<name>A0ABN8IXN3_9NEOP</name>